<sequence>MPNLTDSNILTQRKCESTYREISTTLCSGLCTRGESTTSPPEWGIFVATILEAIATENQKSFSHLM</sequence>
<gene>
    <name evidence="1" type="ORF">X798_03350</name>
</gene>
<name>A0A183I470_9BILA</name>
<accession>A0A183I470</accession>
<dbReference type="WBParaSite" id="OFLC_0001454001-mRNA-1">
    <property type="protein sequence ID" value="OFLC_0001454001-mRNA-1"/>
    <property type="gene ID" value="OFLC_0001454001"/>
</dbReference>
<proteinExistence type="predicted"/>
<keyword evidence="2" id="KW-1185">Reference proteome</keyword>
<evidence type="ECO:0000313" key="3">
    <source>
        <dbReference type="WBParaSite" id="OFLC_0001454001-mRNA-1"/>
    </source>
</evidence>
<dbReference type="Proteomes" id="UP000242913">
    <property type="component" value="Unassembled WGS sequence"/>
</dbReference>
<dbReference type="EMBL" id="KZ269992">
    <property type="protein sequence ID" value="OZC09656.1"/>
    <property type="molecule type" value="Genomic_DNA"/>
</dbReference>
<evidence type="ECO:0000313" key="1">
    <source>
        <dbReference type="EMBL" id="OZC09656.1"/>
    </source>
</evidence>
<evidence type="ECO:0000313" key="2">
    <source>
        <dbReference type="Proteomes" id="UP000242913"/>
    </source>
</evidence>
<reference evidence="3" key="2">
    <citation type="submission" date="2016-06" db="UniProtKB">
        <authorList>
            <consortium name="WormBaseParasite"/>
        </authorList>
    </citation>
    <scope>IDENTIFICATION</scope>
</reference>
<organism evidence="3">
    <name type="scientific">Onchocerca flexuosa</name>
    <dbReference type="NCBI Taxonomy" id="387005"/>
    <lineage>
        <taxon>Eukaryota</taxon>
        <taxon>Metazoa</taxon>
        <taxon>Ecdysozoa</taxon>
        <taxon>Nematoda</taxon>
        <taxon>Chromadorea</taxon>
        <taxon>Rhabditida</taxon>
        <taxon>Spirurina</taxon>
        <taxon>Spiruromorpha</taxon>
        <taxon>Filarioidea</taxon>
        <taxon>Onchocercidae</taxon>
        <taxon>Onchocerca</taxon>
    </lineage>
</organism>
<protein>
    <submittedName>
        <fullName evidence="1 3">Uncharacterized protein</fullName>
    </submittedName>
</protein>
<reference evidence="1 2" key="1">
    <citation type="submission" date="2015-12" db="EMBL/GenBank/DDBJ databases">
        <title>Draft genome of the nematode, Onchocerca flexuosa.</title>
        <authorList>
            <person name="Mitreva M."/>
        </authorList>
    </citation>
    <scope>NUCLEOTIDE SEQUENCE [LARGE SCALE GENOMIC DNA]</scope>
    <source>
        <strain evidence="1">Red Deer</strain>
    </source>
</reference>
<dbReference type="AlphaFoldDB" id="A0A183I470"/>